<evidence type="ECO:0000259" key="1">
    <source>
        <dbReference type="PROSITE" id="PS50076"/>
    </source>
</evidence>
<reference evidence="2 3" key="1">
    <citation type="journal article" date="2022" name="Nat. Plants">
        <title>Genomes of leafy and leafless Platanthera orchids illuminate the evolution of mycoheterotrophy.</title>
        <authorList>
            <person name="Li M.H."/>
            <person name="Liu K.W."/>
            <person name="Li Z."/>
            <person name="Lu H.C."/>
            <person name="Ye Q.L."/>
            <person name="Zhang D."/>
            <person name="Wang J.Y."/>
            <person name="Li Y.F."/>
            <person name="Zhong Z.M."/>
            <person name="Liu X."/>
            <person name="Yu X."/>
            <person name="Liu D.K."/>
            <person name="Tu X.D."/>
            <person name="Liu B."/>
            <person name="Hao Y."/>
            <person name="Liao X.Y."/>
            <person name="Jiang Y.T."/>
            <person name="Sun W.H."/>
            <person name="Chen J."/>
            <person name="Chen Y.Q."/>
            <person name="Ai Y."/>
            <person name="Zhai J.W."/>
            <person name="Wu S.S."/>
            <person name="Zhou Z."/>
            <person name="Hsiao Y.Y."/>
            <person name="Wu W.L."/>
            <person name="Chen Y.Y."/>
            <person name="Lin Y.F."/>
            <person name="Hsu J.L."/>
            <person name="Li C.Y."/>
            <person name="Wang Z.W."/>
            <person name="Zhao X."/>
            <person name="Zhong W.Y."/>
            <person name="Ma X.K."/>
            <person name="Ma L."/>
            <person name="Huang J."/>
            <person name="Chen G.Z."/>
            <person name="Huang M.Z."/>
            <person name="Huang L."/>
            <person name="Peng D.H."/>
            <person name="Luo Y.B."/>
            <person name="Zou S.Q."/>
            <person name="Chen S.P."/>
            <person name="Lan S."/>
            <person name="Tsai W.C."/>
            <person name="Van de Peer Y."/>
            <person name="Liu Z.J."/>
        </authorList>
    </citation>
    <scope>NUCLEOTIDE SEQUENCE [LARGE SCALE GENOMIC DNA]</scope>
    <source>
        <tissue evidence="2">Flower</tissue>
    </source>
</reference>
<dbReference type="PRINTS" id="PR00625">
    <property type="entry name" value="JDOMAIN"/>
</dbReference>
<organism evidence="2 3">
    <name type="scientific">Platanthera guangdongensis</name>
    <dbReference type="NCBI Taxonomy" id="2320717"/>
    <lineage>
        <taxon>Eukaryota</taxon>
        <taxon>Viridiplantae</taxon>
        <taxon>Streptophyta</taxon>
        <taxon>Embryophyta</taxon>
        <taxon>Tracheophyta</taxon>
        <taxon>Spermatophyta</taxon>
        <taxon>Magnoliopsida</taxon>
        <taxon>Liliopsida</taxon>
        <taxon>Asparagales</taxon>
        <taxon>Orchidaceae</taxon>
        <taxon>Orchidoideae</taxon>
        <taxon>Orchideae</taxon>
        <taxon>Orchidinae</taxon>
        <taxon>Platanthera</taxon>
    </lineage>
</organism>
<dbReference type="CDD" id="cd06257">
    <property type="entry name" value="DnaJ"/>
    <property type="match status" value="1"/>
</dbReference>
<accession>A0ABR2LYM9</accession>
<proteinExistence type="predicted"/>
<dbReference type="SMART" id="SM00271">
    <property type="entry name" value="DnaJ"/>
    <property type="match status" value="1"/>
</dbReference>
<dbReference type="SUPFAM" id="SSF46565">
    <property type="entry name" value="Chaperone J-domain"/>
    <property type="match status" value="1"/>
</dbReference>
<protein>
    <submittedName>
        <fullName evidence="2">Chaperone protein dnaJ 72</fullName>
    </submittedName>
</protein>
<keyword evidence="3" id="KW-1185">Reference proteome</keyword>
<dbReference type="EMBL" id="JBBWWR010000014">
    <property type="protein sequence ID" value="KAK8953477.1"/>
    <property type="molecule type" value="Genomic_DNA"/>
</dbReference>
<comment type="caution">
    <text evidence="2">The sequence shown here is derived from an EMBL/GenBank/DDBJ whole genome shotgun (WGS) entry which is preliminary data.</text>
</comment>
<gene>
    <name evidence="2" type="primary">ATJ72</name>
    <name evidence="2" type="ORF">KSP40_PGU017734</name>
</gene>
<dbReference type="PROSITE" id="PS00636">
    <property type="entry name" value="DNAJ_1"/>
    <property type="match status" value="1"/>
</dbReference>
<dbReference type="InterPro" id="IPR001623">
    <property type="entry name" value="DnaJ_domain"/>
</dbReference>
<feature type="domain" description="J" evidence="1">
    <location>
        <begin position="2"/>
        <end position="72"/>
    </location>
</feature>
<evidence type="ECO:0000313" key="2">
    <source>
        <dbReference type="EMBL" id="KAK8953477.1"/>
    </source>
</evidence>
<dbReference type="PROSITE" id="PS50076">
    <property type="entry name" value="DNAJ_2"/>
    <property type="match status" value="1"/>
</dbReference>
<dbReference type="InterPro" id="IPR036869">
    <property type="entry name" value="J_dom_sf"/>
</dbReference>
<evidence type="ECO:0000313" key="3">
    <source>
        <dbReference type="Proteomes" id="UP001412067"/>
    </source>
</evidence>
<dbReference type="PANTHER" id="PTHR24074">
    <property type="entry name" value="CO-CHAPERONE PROTEIN DJLA"/>
    <property type="match status" value="1"/>
</dbReference>
<dbReference type="Gene3D" id="1.10.287.110">
    <property type="entry name" value="DnaJ domain"/>
    <property type="match status" value="1"/>
</dbReference>
<dbReference type="Proteomes" id="UP001412067">
    <property type="component" value="Unassembled WGS sequence"/>
</dbReference>
<dbReference type="InterPro" id="IPR018253">
    <property type="entry name" value="DnaJ_domain_CS"/>
</dbReference>
<sequence length="216" mass="24229">MDHYKTLGLSRVATKEEIKEAFRRSALNFHPDRHAQSSEALRHRSIIRFKQASEAYEVLIDDRKRADYDSVLRQRERFGKWSAGASPDTSAGYAGGGGYPKRSAGGGGSALNGEYLFRILTTRGFLMSLAFGSLLLGGAVMAERSVDRLWKLNNTGKSFEDAMESIEKRIVDRPCKLPSNNLHYSFLPPRNDLMKGIFKVQACRGIQKERAVRVLD</sequence>
<name>A0ABR2LYM9_9ASPA</name>
<dbReference type="InterPro" id="IPR050817">
    <property type="entry name" value="DjlA_DnaK_co-chaperone"/>
</dbReference>
<dbReference type="Pfam" id="PF00226">
    <property type="entry name" value="DnaJ"/>
    <property type="match status" value="1"/>
</dbReference>